<name>H9UIC2_SPIAZ</name>
<evidence type="ECO:0000256" key="2">
    <source>
        <dbReference type="ARBA" id="ARBA00006676"/>
    </source>
</evidence>
<proteinExistence type="inferred from homology"/>
<dbReference type="RefSeq" id="WP_014455254.1">
    <property type="nucleotide sequence ID" value="NC_017098.1"/>
</dbReference>
<protein>
    <recommendedName>
        <fullName evidence="3">adenosine deaminase</fullName>
        <ecNumber evidence="3">3.5.4.4</ecNumber>
    </recommendedName>
</protein>
<feature type="domain" description="Adenosine deaminase" evidence="7">
    <location>
        <begin position="13"/>
        <end position="134"/>
    </location>
</feature>
<comment type="similarity">
    <text evidence="2">Belongs to the metallo-dependent hydrolases superfamily. Adenosine and AMP deaminases family.</text>
</comment>
<dbReference type="PATRIC" id="fig|889378.3.peg.1187"/>
<evidence type="ECO:0000313" key="9">
    <source>
        <dbReference type="Proteomes" id="UP000007383"/>
    </source>
</evidence>
<dbReference type="PANTHER" id="PTHR11409">
    <property type="entry name" value="ADENOSINE DEAMINASE"/>
    <property type="match status" value="1"/>
</dbReference>
<accession>H9UIC2</accession>
<dbReference type="OrthoDB" id="9779574at2"/>
<gene>
    <name evidence="8" type="ordered locus">Spiaf_1186</name>
</gene>
<evidence type="ECO:0000256" key="3">
    <source>
        <dbReference type="ARBA" id="ARBA00012784"/>
    </source>
</evidence>
<dbReference type="EC" id="3.5.4.4" evidence="3"/>
<dbReference type="PANTHER" id="PTHR11409:SF43">
    <property type="entry name" value="ADENOSINE DEAMINASE"/>
    <property type="match status" value="1"/>
</dbReference>
<keyword evidence="4" id="KW-0479">Metal-binding</keyword>
<dbReference type="GO" id="GO:0005829">
    <property type="term" value="C:cytosol"/>
    <property type="evidence" value="ECO:0007669"/>
    <property type="project" value="TreeGrafter"/>
</dbReference>
<evidence type="ECO:0000256" key="5">
    <source>
        <dbReference type="ARBA" id="ARBA00022801"/>
    </source>
</evidence>
<dbReference type="GO" id="GO:0060169">
    <property type="term" value="P:negative regulation of adenosine receptor signaling pathway"/>
    <property type="evidence" value="ECO:0007669"/>
    <property type="project" value="TreeGrafter"/>
</dbReference>
<dbReference type="EMBL" id="CP003282">
    <property type="protein sequence ID" value="AFG37265.1"/>
    <property type="molecule type" value="Genomic_DNA"/>
</dbReference>
<dbReference type="GO" id="GO:0006154">
    <property type="term" value="P:adenosine catabolic process"/>
    <property type="evidence" value="ECO:0007669"/>
    <property type="project" value="TreeGrafter"/>
</dbReference>
<evidence type="ECO:0000313" key="8">
    <source>
        <dbReference type="EMBL" id="AFG37265.1"/>
    </source>
</evidence>
<dbReference type="GO" id="GO:0046103">
    <property type="term" value="P:inosine biosynthetic process"/>
    <property type="evidence" value="ECO:0007669"/>
    <property type="project" value="TreeGrafter"/>
</dbReference>
<dbReference type="Proteomes" id="UP000007383">
    <property type="component" value="Chromosome"/>
</dbReference>
<keyword evidence="6" id="KW-0862">Zinc</keyword>
<dbReference type="STRING" id="889378.Spiaf_1186"/>
<dbReference type="GO" id="GO:0043103">
    <property type="term" value="P:hypoxanthine salvage"/>
    <property type="evidence" value="ECO:0007669"/>
    <property type="project" value="TreeGrafter"/>
</dbReference>
<dbReference type="GO" id="GO:0046872">
    <property type="term" value="F:metal ion binding"/>
    <property type="evidence" value="ECO:0007669"/>
    <property type="project" value="UniProtKB-KW"/>
</dbReference>
<dbReference type="AlphaFoldDB" id="H9UIC2"/>
<dbReference type="Pfam" id="PF00962">
    <property type="entry name" value="A_deaminase"/>
    <property type="match status" value="2"/>
</dbReference>
<dbReference type="eggNOG" id="COG1816">
    <property type="taxonomic scope" value="Bacteria"/>
</dbReference>
<keyword evidence="5" id="KW-0378">Hydrolase</keyword>
<evidence type="ECO:0000256" key="1">
    <source>
        <dbReference type="ARBA" id="ARBA00001947"/>
    </source>
</evidence>
<dbReference type="Gene3D" id="3.20.20.140">
    <property type="entry name" value="Metal-dependent hydrolases"/>
    <property type="match status" value="1"/>
</dbReference>
<keyword evidence="9" id="KW-1185">Reference proteome</keyword>
<organism evidence="8 9">
    <name type="scientific">Spirochaeta africana (strain ATCC 700263 / DSM 8902 / Z-7692)</name>
    <dbReference type="NCBI Taxonomy" id="889378"/>
    <lineage>
        <taxon>Bacteria</taxon>
        <taxon>Pseudomonadati</taxon>
        <taxon>Spirochaetota</taxon>
        <taxon>Spirochaetia</taxon>
        <taxon>Spirochaetales</taxon>
        <taxon>Spirochaetaceae</taxon>
        <taxon>Spirochaeta</taxon>
    </lineage>
</organism>
<dbReference type="InterPro" id="IPR006330">
    <property type="entry name" value="Ado/ade_deaminase"/>
</dbReference>
<feature type="domain" description="Adenosine deaminase" evidence="7">
    <location>
        <begin position="181"/>
        <end position="385"/>
    </location>
</feature>
<dbReference type="GO" id="GO:0004000">
    <property type="term" value="F:adenosine deaminase activity"/>
    <property type="evidence" value="ECO:0007669"/>
    <property type="project" value="TreeGrafter"/>
</dbReference>
<comment type="cofactor">
    <cofactor evidence="1">
        <name>Zn(2+)</name>
        <dbReference type="ChEBI" id="CHEBI:29105"/>
    </cofactor>
</comment>
<sequence>MSHRDPAFLKAIPKTDLHVHLDGSLRIPTLIELAETAGVELPARDEAGLRRLVFKDSYASLEEYLQGFALTTAVMQTREALHRISYELMMDNAAEGVRYIEVRFAPQLLISDRLSFRQVMQAVDDGLRQARDELNAGCGEDEPPYEYGIIACAMRFFTRDFSPYYRDFWQVHQFSTPKEIIRMAGVELAKAVNRLRRETDIQVVAFDLAGAEYGYPAADHAEAYGLVHKGFLCKTVHAGEAFGPESIFQAVTELHADRIGHGLHLFDPDMITSPDIEDPQRYVEDLVNYLADRRITIEVCLTSNMQTTPAMRDLRNHSLARMLDHNLSVSFCTDNRLVSNTTVTNELQLALDTFDFDAHTLRNCIVYGFKRSFFYHPYTEKRRYVRSVIDYYQRIAARYGVKEQV</sequence>
<dbReference type="GO" id="GO:0009897">
    <property type="term" value="C:external side of plasma membrane"/>
    <property type="evidence" value="ECO:0007669"/>
    <property type="project" value="TreeGrafter"/>
</dbReference>
<reference evidence="9" key="1">
    <citation type="journal article" date="2013" name="Stand. Genomic Sci.">
        <title>Complete genome sequence of the halophilic bacterium Spirochaeta africana type strain (Z-7692(T)) from the alkaline Lake Magadi in the East African Rift.</title>
        <authorList>
            <person name="Liolos K."/>
            <person name="Abt B."/>
            <person name="Scheuner C."/>
            <person name="Teshima H."/>
            <person name="Held B."/>
            <person name="Lapidus A."/>
            <person name="Nolan M."/>
            <person name="Lucas S."/>
            <person name="Deshpande S."/>
            <person name="Cheng J.F."/>
            <person name="Tapia R."/>
            <person name="Goodwin L.A."/>
            <person name="Pitluck S."/>
            <person name="Pagani I."/>
            <person name="Ivanova N."/>
            <person name="Mavromatis K."/>
            <person name="Mikhailova N."/>
            <person name="Huntemann M."/>
            <person name="Pati A."/>
            <person name="Chen A."/>
            <person name="Palaniappan K."/>
            <person name="Land M."/>
            <person name="Rohde M."/>
            <person name="Tindall B.J."/>
            <person name="Detter J.C."/>
            <person name="Goker M."/>
            <person name="Bristow J."/>
            <person name="Eisen J.A."/>
            <person name="Markowitz V."/>
            <person name="Hugenholtz P."/>
            <person name="Woyke T."/>
            <person name="Klenk H.P."/>
            <person name="Kyrpides N.C."/>
        </authorList>
    </citation>
    <scope>NUCLEOTIDE SEQUENCE</scope>
    <source>
        <strain evidence="9">ATCC 700263 / DSM 8902 / Z-7692</strain>
    </source>
</reference>
<dbReference type="InterPro" id="IPR032466">
    <property type="entry name" value="Metal_Hydrolase"/>
</dbReference>
<evidence type="ECO:0000256" key="6">
    <source>
        <dbReference type="ARBA" id="ARBA00022833"/>
    </source>
</evidence>
<dbReference type="InterPro" id="IPR001365">
    <property type="entry name" value="A_deaminase_dom"/>
</dbReference>
<evidence type="ECO:0000259" key="7">
    <source>
        <dbReference type="Pfam" id="PF00962"/>
    </source>
</evidence>
<dbReference type="KEGG" id="sfc:Spiaf_1186"/>
<dbReference type="HOGENOM" id="CLU_039228_0_2_12"/>
<dbReference type="SUPFAM" id="SSF51556">
    <property type="entry name" value="Metallo-dependent hydrolases"/>
    <property type="match status" value="1"/>
</dbReference>
<evidence type="ECO:0000256" key="4">
    <source>
        <dbReference type="ARBA" id="ARBA00022723"/>
    </source>
</evidence>